<name>A0A8S3ZVY2_9EUPU</name>
<dbReference type="InterPro" id="IPR001849">
    <property type="entry name" value="PH_domain"/>
</dbReference>
<dbReference type="PROSITE" id="PS50200">
    <property type="entry name" value="RA"/>
    <property type="match status" value="1"/>
</dbReference>
<keyword evidence="5" id="KW-1185">Reference proteome</keyword>
<dbReference type="PANTHER" id="PTHR11243">
    <property type="entry name" value="GROWTH FACTOR RECEPTOR-BOUND PROTEIN"/>
    <property type="match status" value="1"/>
</dbReference>
<dbReference type="Pfam" id="PF21989">
    <property type="entry name" value="RA_2"/>
    <property type="match status" value="1"/>
</dbReference>
<feature type="non-terminal residue" evidence="4">
    <location>
        <position position="1"/>
    </location>
</feature>
<feature type="domain" description="Ras-associating" evidence="3">
    <location>
        <begin position="223"/>
        <end position="309"/>
    </location>
</feature>
<accession>A0A8S3ZVY2</accession>
<dbReference type="InterPro" id="IPR029071">
    <property type="entry name" value="Ubiquitin-like_domsf"/>
</dbReference>
<comment type="caution">
    <text evidence="4">The sequence shown here is derived from an EMBL/GenBank/DDBJ whole genome shotgun (WGS) entry which is preliminary data.</text>
</comment>
<dbReference type="SUPFAM" id="SSF50729">
    <property type="entry name" value="PH domain-like"/>
    <property type="match status" value="1"/>
</dbReference>
<proteinExistence type="predicted"/>
<dbReference type="Gene3D" id="3.10.20.90">
    <property type="entry name" value="Phosphatidylinositol 3-kinase Catalytic Subunit, Chain A, domain 1"/>
    <property type="match status" value="1"/>
</dbReference>
<gene>
    <name evidence="4" type="ORF">CUNI_LOCUS17323</name>
</gene>
<dbReference type="SMART" id="SM00314">
    <property type="entry name" value="RA"/>
    <property type="match status" value="1"/>
</dbReference>
<feature type="compositionally biased region" description="Low complexity" evidence="1">
    <location>
        <begin position="171"/>
        <end position="182"/>
    </location>
</feature>
<feature type="region of interest" description="Disordered" evidence="1">
    <location>
        <begin position="59"/>
        <end position="97"/>
    </location>
</feature>
<dbReference type="SUPFAM" id="SSF54236">
    <property type="entry name" value="Ubiquitin-like"/>
    <property type="match status" value="1"/>
</dbReference>
<dbReference type="InterPro" id="IPR039665">
    <property type="entry name" value="PH_APBB1IP"/>
</dbReference>
<dbReference type="OrthoDB" id="6235964at2759"/>
<dbReference type="InterPro" id="IPR011993">
    <property type="entry name" value="PH-like_dom_sf"/>
</dbReference>
<feature type="compositionally biased region" description="Polar residues" evidence="1">
    <location>
        <begin position="148"/>
        <end position="170"/>
    </location>
</feature>
<protein>
    <recommendedName>
        <fullName evidence="6">Ras-associated and pleckstrin homology domains-containing protein 1</fullName>
    </recommendedName>
</protein>
<dbReference type="InterPro" id="IPR039664">
    <property type="entry name" value="GRB/APBB1IP"/>
</dbReference>
<evidence type="ECO:0000313" key="4">
    <source>
        <dbReference type="EMBL" id="CAG5131765.1"/>
    </source>
</evidence>
<dbReference type="CDD" id="cd01259">
    <property type="entry name" value="PH_APBB1IP"/>
    <property type="match status" value="1"/>
</dbReference>
<dbReference type="Pfam" id="PF00169">
    <property type="entry name" value="PH"/>
    <property type="match status" value="1"/>
</dbReference>
<feature type="non-terminal residue" evidence="4">
    <location>
        <position position="565"/>
    </location>
</feature>
<reference evidence="4" key="1">
    <citation type="submission" date="2021-04" db="EMBL/GenBank/DDBJ databases">
        <authorList>
            <consortium name="Molecular Ecology Group"/>
        </authorList>
    </citation>
    <scope>NUCLEOTIDE SEQUENCE</scope>
</reference>
<dbReference type="EMBL" id="CAJHNH020004868">
    <property type="protein sequence ID" value="CAG5131765.1"/>
    <property type="molecule type" value="Genomic_DNA"/>
</dbReference>
<dbReference type="AlphaFoldDB" id="A0A8S3ZVY2"/>
<dbReference type="SMART" id="SM00233">
    <property type="entry name" value="PH"/>
    <property type="match status" value="1"/>
</dbReference>
<feature type="compositionally biased region" description="Basic and acidic residues" evidence="1">
    <location>
        <begin position="84"/>
        <end position="94"/>
    </location>
</feature>
<dbReference type="Gene3D" id="2.30.29.30">
    <property type="entry name" value="Pleckstrin-homology domain (PH domain)/Phosphotyrosine-binding domain (PTB)"/>
    <property type="match status" value="1"/>
</dbReference>
<organism evidence="4 5">
    <name type="scientific">Candidula unifasciata</name>
    <dbReference type="NCBI Taxonomy" id="100452"/>
    <lineage>
        <taxon>Eukaryota</taxon>
        <taxon>Metazoa</taxon>
        <taxon>Spiralia</taxon>
        <taxon>Lophotrochozoa</taxon>
        <taxon>Mollusca</taxon>
        <taxon>Gastropoda</taxon>
        <taxon>Heterobranchia</taxon>
        <taxon>Euthyneura</taxon>
        <taxon>Panpulmonata</taxon>
        <taxon>Eupulmonata</taxon>
        <taxon>Stylommatophora</taxon>
        <taxon>Helicina</taxon>
        <taxon>Helicoidea</taxon>
        <taxon>Geomitridae</taxon>
        <taxon>Candidula</taxon>
    </lineage>
</organism>
<evidence type="ECO:0000256" key="1">
    <source>
        <dbReference type="SAM" id="MobiDB-lite"/>
    </source>
</evidence>
<dbReference type="GO" id="GO:0007165">
    <property type="term" value="P:signal transduction"/>
    <property type="evidence" value="ECO:0007669"/>
    <property type="project" value="InterPro"/>
</dbReference>
<feature type="region of interest" description="Disordered" evidence="1">
    <location>
        <begin position="127"/>
        <end position="182"/>
    </location>
</feature>
<dbReference type="Proteomes" id="UP000678393">
    <property type="component" value="Unassembled WGS sequence"/>
</dbReference>
<sequence length="565" mass="63520">DLESYETGTVRRRAKTIVTPKMAMESFRLSFLNDDQDVNFDAILGELYELESQLNSAQTELSRSLGTGGHHPPPPVAFQDGESQESREARHSSEQEELDQLAVEITRSLQYNKPHGHCSYHHRHYHHHHTVSGSGHGGGEGVCDTTETDSAFSDNASLPSSESLTSMVTVSSSADTNSSSSGETCSMSSAICGMHHSEVEHTARMKAEKIRIALEKIKEAKIRKLFVRAFAKDGSSKSILVDEKMSVAQVCSQLADKNHIRLNHRLCVVELMPELLMERILEDHDSLVENIVMWTRDSKNKVMFEERMDKYDLFINPEKYLLSPTVSKQEPLTAQQKDKLIQEFFAPDCISVPTVEGALYLKSDGKKAWKKFFFVLRASGLYYNPKGKASKNPKDLVCLVQFEYVEVYRGLGWKKKYHSPTDYCFALKHPQIQKKTSKYIRYFCAETEISLDQWVMGIRTVKLGKQLLYNYEQLMHEISMWDLRQPESGAVSADEAMLQMLNHADLSDSRMSVPDEGIHHSVIQVLTPSVGHSLITGDSSRDVISIEVLAIPPCKTSDYGGGSDG</sequence>
<dbReference type="PROSITE" id="PS50003">
    <property type="entry name" value="PH_DOMAIN"/>
    <property type="match status" value="1"/>
</dbReference>
<evidence type="ECO:0000259" key="2">
    <source>
        <dbReference type="PROSITE" id="PS50003"/>
    </source>
</evidence>
<evidence type="ECO:0000313" key="5">
    <source>
        <dbReference type="Proteomes" id="UP000678393"/>
    </source>
</evidence>
<feature type="domain" description="PH" evidence="2">
    <location>
        <begin position="352"/>
        <end position="463"/>
    </location>
</feature>
<evidence type="ECO:0000259" key="3">
    <source>
        <dbReference type="PROSITE" id="PS50200"/>
    </source>
</evidence>
<evidence type="ECO:0008006" key="6">
    <source>
        <dbReference type="Google" id="ProtNLM"/>
    </source>
</evidence>
<dbReference type="PANTHER" id="PTHR11243:SF23">
    <property type="entry name" value="LD06925P"/>
    <property type="match status" value="1"/>
</dbReference>
<dbReference type="InterPro" id="IPR000159">
    <property type="entry name" value="RA_dom"/>
</dbReference>